<evidence type="ECO:0000256" key="1">
    <source>
        <dbReference type="ARBA" id="ARBA00004196"/>
    </source>
</evidence>
<dbReference type="PANTHER" id="PTHR35936">
    <property type="entry name" value="MEMBRANE-BOUND LYTIC MUREIN TRANSGLYCOSYLASE F"/>
    <property type="match status" value="1"/>
</dbReference>
<comment type="subcellular location">
    <subcellularLocation>
        <location evidence="1">Cell envelope</location>
    </subcellularLocation>
</comment>
<dbReference type="InterPro" id="IPR001320">
    <property type="entry name" value="Iontro_rcpt_C"/>
</dbReference>
<dbReference type="RefSeq" id="WP_118271577.1">
    <property type="nucleotide sequence ID" value="NZ_QSJI01000002.1"/>
</dbReference>
<evidence type="ECO:0000256" key="5">
    <source>
        <dbReference type="SAM" id="SignalP"/>
    </source>
</evidence>
<dbReference type="GO" id="GO:0016020">
    <property type="term" value="C:membrane"/>
    <property type="evidence" value="ECO:0007669"/>
    <property type="project" value="InterPro"/>
</dbReference>
<evidence type="ECO:0000256" key="4">
    <source>
        <dbReference type="RuleBase" id="RU003744"/>
    </source>
</evidence>
<dbReference type="Pfam" id="PF00497">
    <property type="entry name" value="SBP_bac_3"/>
    <property type="match status" value="1"/>
</dbReference>
<evidence type="ECO:0000256" key="2">
    <source>
        <dbReference type="ARBA" id="ARBA00010333"/>
    </source>
</evidence>
<sequence length="276" mass="29002">MKKKLFGATATTLAIAGALALVGCGGSQDPAAGSAAGKAGDGAAYTLVEDGTFTIGTSAEYEPFEYMEDGEYKGFDLELAKLIADDLGLDFEIVNMDFDGLCAAVASGTKMDAAFGAITITPKREKQVDFTDSYYMDDQAIVTMKDNADITGDNYADALNAEGVKIAVQSGSTAEAFVNENFPKATAVPFKNATDCFAALQSNQAVALVTNRSVAAQLTASSFDNEQVIKLISTGEEYAIAVNKDNPGLKDAINETLAKFSEDGTIDALMEKYSIK</sequence>
<comment type="caution">
    <text evidence="8">The sequence shown here is derived from an EMBL/GenBank/DDBJ whole genome shotgun (WGS) entry which is preliminary data.</text>
</comment>
<dbReference type="InterPro" id="IPR018313">
    <property type="entry name" value="SBP_3_CS"/>
</dbReference>
<keyword evidence="3 5" id="KW-0732">Signal</keyword>
<dbReference type="CDD" id="cd13530">
    <property type="entry name" value="PBP2_peptides_like"/>
    <property type="match status" value="1"/>
</dbReference>
<reference evidence="8 9" key="1">
    <citation type="submission" date="2018-08" db="EMBL/GenBank/DDBJ databases">
        <title>A genome reference for cultivated species of the human gut microbiota.</title>
        <authorList>
            <person name="Zou Y."/>
            <person name="Xue W."/>
            <person name="Luo G."/>
        </authorList>
    </citation>
    <scope>NUCLEOTIDE SEQUENCE [LARGE SCALE GENOMIC DNA]</scope>
    <source>
        <strain evidence="8 9">AM30-5LB</strain>
    </source>
</reference>
<dbReference type="AlphaFoldDB" id="A0A414FY48"/>
<dbReference type="GO" id="GO:0015276">
    <property type="term" value="F:ligand-gated monoatomic ion channel activity"/>
    <property type="evidence" value="ECO:0007669"/>
    <property type="project" value="InterPro"/>
</dbReference>
<dbReference type="PROSITE" id="PS01039">
    <property type="entry name" value="SBP_BACTERIAL_3"/>
    <property type="match status" value="1"/>
</dbReference>
<evidence type="ECO:0000313" key="9">
    <source>
        <dbReference type="Proteomes" id="UP000286050"/>
    </source>
</evidence>
<feature type="domain" description="Solute-binding protein family 3/N-terminal" evidence="6">
    <location>
        <begin position="52"/>
        <end position="276"/>
    </location>
</feature>
<gene>
    <name evidence="8" type="ORF">DW787_02970</name>
</gene>
<dbReference type="GO" id="GO:0030313">
    <property type="term" value="C:cell envelope"/>
    <property type="evidence" value="ECO:0007669"/>
    <property type="project" value="UniProtKB-SubCell"/>
</dbReference>
<dbReference type="SMART" id="SM00062">
    <property type="entry name" value="PBPb"/>
    <property type="match status" value="1"/>
</dbReference>
<dbReference type="EMBL" id="QSJI01000002">
    <property type="protein sequence ID" value="RHD56523.1"/>
    <property type="molecule type" value="Genomic_DNA"/>
</dbReference>
<dbReference type="InterPro" id="IPR001638">
    <property type="entry name" value="Solute-binding_3/MltF_N"/>
</dbReference>
<proteinExistence type="inferred from homology"/>
<accession>A0A414FY48</accession>
<comment type="similarity">
    <text evidence="2 4">Belongs to the bacterial solute-binding protein 3 family.</text>
</comment>
<dbReference type="Gene3D" id="3.40.190.10">
    <property type="entry name" value="Periplasmic binding protein-like II"/>
    <property type="match status" value="2"/>
</dbReference>
<dbReference type="SMART" id="SM00079">
    <property type="entry name" value="PBPe"/>
    <property type="match status" value="1"/>
</dbReference>
<name>A0A414FY48_9ACTN</name>
<dbReference type="PROSITE" id="PS51257">
    <property type="entry name" value="PROKAR_LIPOPROTEIN"/>
    <property type="match status" value="1"/>
</dbReference>
<feature type="signal peptide" evidence="5">
    <location>
        <begin position="1"/>
        <end position="20"/>
    </location>
</feature>
<organism evidence="8 9">
    <name type="scientific">Collinsella intestinalis</name>
    <dbReference type="NCBI Taxonomy" id="147207"/>
    <lineage>
        <taxon>Bacteria</taxon>
        <taxon>Bacillati</taxon>
        <taxon>Actinomycetota</taxon>
        <taxon>Coriobacteriia</taxon>
        <taxon>Coriobacteriales</taxon>
        <taxon>Coriobacteriaceae</taxon>
        <taxon>Collinsella</taxon>
    </lineage>
</organism>
<feature type="domain" description="Ionotropic glutamate receptor C-terminal" evidence="7">
    <location>
        <begin position="52"/>
        <end position="274"/>
    </location>
</feature>
<dbReference type="Proteomes" id="UP000286050">
    <property type="component" value="Unassembled WGS sequence"/>
</dbReference>
<protein>
    <submittedName>
        <fullName evidence="8">Amino acid ABC transporter substrate-binding protein</fullName>
    </submittedName>
</protein>
<evidence type="ECO:0000256" key="3">
    <source>
        <dbReference type="ARBA" id="ARBA00022729"/>
    </source>
</evidence>
<evidence type="ECO:0000259" key="7">
    <source>
        <dbReference type="SMART" id="SM00079"/>
    </source>
</evidence>
<dbReference type="SUPFAM" id="SSF53850">
    <property type="entry name" value="Periplasmic binding protein-like II"/>
    <property type="match status" value="1"/>
</dbReference>
<evidence type="ECO:0000259" key="6">
    <source>
        <dbReference type="SMART" id="SM00062"/>
    </source>
</evidence>
<feature type="chain" id="PRO_5039487437" evidence="5">
    <location>
        <begin position="21"/>
        <end position="276"/>
    </location>
</feature>
<evidence type="ECO:0000313" key="8">
    <source>
        <dbReference type="EMBL" id="RHD56523.1"/>
    </source>
</evidence>
<dbReference type="PANTHER" id="PTHR35936:SF17">
    <property type="entry name" value="ARGININE-BINDING EXTRACELLULAR PROTEIN ARTP"/>
    <property type="match status" value="1"/>
</dbReference>